<dbReference type="GO" id="GO:0005829">
    <property type="term" value="C:cytosol"/>
    <property type="evidence" value="ECO:0007669"/>
    <property type="project" value="TreeGrafter"/>
</dbReference>
<dbReference type="SUPFAM" id="SSF53187">
    <property type="entry name" value="Zn-dependent exopeptidases"/>
    <property type="match status" value="1"/>
</dbReference>
<dbReference type="EMBL" id="MLAK01000568">
    <property type="protein sequence ID" value="OHT12229.1"/>
    <property type="molecule type" value="Genomic_DNA"/>
</dbReference>
<proteinExistence type="predicted"/>
<dbReference type="RefSeq" id="XP_068365365.1">
    <property type="nucleotide sequence ID" value="XM_068499927.1"/>
</dbReference>
<dbReference type="InterPro" id="IPR001160">
    <property type="entry name" value="Peptidase_M20C"/>
</dbReference>
<reference evidence="2" key="1">
    <citation type="submission" date="2016-10" db="EMBL/GenBank/DDBJ databases">
        <authorList>
            <person name="Benchimol M."/>
            <person name="Almeida L.G."/>
            <person name="Vasconcelos A.T."/>
            <person name="Perreira-Neves A."/>
            <person name="Rosa I.A."/>
            <person name="Tasca T."/>
            <person name="Bogo M.R."/>
            <person name="de Souza W."/>
        </authorList>
    </citation>
    <scope>NUCLEOTIDE SEQUENCE [LARGE SCALE GENOMIC DNA]</scope>
    <source>
        <strain evidence="2">K</strain>
    </source>
</reference>
<evidence type="ECO:0000313" key="2">
    <source>
        <dbReference type="EMBL" id="OHT12229.1"/>
    </source>
</evidence>
<name>A0A1J4KRY6_9EUKA</name>
<dbReference type="Pfam" id="PF04389">
    <property type="entry name" value="Peptidase_M28"/>
    <property type="match status" value="1"/>
</dbReference>
<dbReference type="OrthoDB" id="191370at2759"/>
<dbReference type="VEuPathDB" id="TrichDB:TRFO_18033"/>
<dbReference type="PIRSF" id="PIRSF016599">
    <property type="entry name" value="Xaa-His_dipept"/>
    <property type="match status" value="1"/>
</dbReference>
<organism evidence="2 3">
    <name type="scientific">Tritrichomonas foetus</name>
    <dbReference type="NCBI Taxonomy" id="1144522"/>
    <lineage>
        <taxon>Eukaryota</taxon>
        <taxon>Metamonada</taxon>
        <taxon>Parabasalia</taxon>
        <taxon>Tritrichomonadida</taxon>
        <taxon>Tritrichomonadidae</taxon>
        <taxon>Tritrichomonas</taxon>
    </lineage>
</organism>
<accession>A0A1J4KRY6</accession>
<dbReference type="GeneID" id="94834631"/>
<dbReference type="PANTHER" id="PTHR43501:SF1">
    <property type="entry name" value="CYTOSOL NON-SPECIFIC DIPEPTIDASE"/>
    <property type="match status" value="1"/>
</dbReference>
<dbReference type="Proteomes" id="UP000179807">
    <property type="component" value="Unassembled WGS sequence"/>
</dbReference>
<evidence type="ECO:0000259" key="1">
    <source>
        <dbReference type="Pfam" id="PF04389"/>
    </source>
</evidence>
<sequence length="514" mass="58068">MMEASLLLSPEKLSLLQSLDEKQQGYFKWFLALTEIPHGTTHCEQLSQKIQEWIKFFGYEPEVDSPNNIVVRIPSNSDSDLPVVALQAHIDMVLTGDIKIDEPVSVEIVEQDGSKVIRAPKSTLGADDGFGVAVMLELLEKLRKSGNSDVHQITHGPLEFIFTTDEEICLVGIRSLPPPPFLKFKYLINMDSLKGDKVYIGCCGGCGLELKYDVKFEAVSPEKFLFLRINLKGLHGGHSGMCINKGNANSIKWIARILSFLHENEIPYQIVKIDAGSNTKNAIPTQFDTIIAIPKELKDTCLNMVHEIHTKIMFEYFRVECTDFFTDYIEIENPTKAASVEQSWRFTDLLMLLPNGVQRMSPQFPDTVQSSISISKCYFENDLFEAHFYARSSCQSQMELILNSLNSVLRVFGGKYELDKNNPYPAWEPKTKSNFAKIVQNVYKEKTGNDIQLGLLQVGVEPSMFNHLGYTDTEKVAICPSIPLAHAVGEWMDIEEAIKWRDVIHLTLTKLCEK</sequence>
<dbReference type="PANTHER" id="PTHR43501">
    <property type="entry name" value="CYTOSOL NON-SPECIFIC DIPEPTIDASE"/>
    <property type="match status" value="1"/>
</dbReference>
<feature type="domain" description="Peptidase M28" evidence="1">
    <location>
        <begin position="68"/>
        <end position="194"/>
    </location>
</feature>
<dbReference type="InterPro" id="IPR007484">
    <property type="entry name" value="Peptidase_M28"/>
</dbReference>
<dbReference type="GO" id="GO:0070573">
    <property type="term" value="F:metallodipeptidase activity"/>
    <property type="evidence" value="ECO:0007669"/>
    <property type="project" value="TreeGrafter"/>
</dbReference>
<comment type="caution">
    <text evidence="2">The sequence shown here is derived from an EMBL/GenBank/DDBJ whole genome shotgun (WGS) entry which is preliminary data.</text>
</comment>
<dbReference type="AlphaFoldDB" id="A0A1J4KRY6"/>
<evidence type="ECO:0000313" key="3">
    <source>
        <dbReference type="Proteomes" id="UP000179807"/>
    </source>
</evidence>
<protein>
    <submittedName>
        <fullName evidence="2">Clan MH, family M20, peptidase T-like metallopeptidase</fullName>
    </submittedName>
</protein>
<dbReference type="Gene3D" id="3.40.630.10">
    <property type="entry name" value="Zn peptidases"/>
    <property type="match status" value="2"/>
</dbReference>
<keyword evidence="3" id="KW-1185">Reference proteome</keyword>
<gene>
    <name evidence="2" type="ORF">TRFO_18033</name>
</gene>
<dbReference type="GO" id="GO:0006508">
    <property type="term" value="P:proteolysis"/>
    <property type="evidence" value="ECO:0007669"/>
    <property type="project" value="InterPro"/>
</dbReference>
<dbReference type="PRINTS" id="PR00934">
    <property type="entry name" value="XHISDIPTASE"/>
</dbReference>